<sequence length="223" mass="26090">MVEVEGSLLFQWYKIPAFEFLKKRKRRRNRQLNRRTSTGNLICLIREKSGQERGTVTKVTDFIPTVKFYLAYFSCLLILTTKMTAVESFVTSVDEKTVDREKTCPLLLRVFTNFGKHNNVSDYTNGFPPNQLQIYTWMDATLRELTNLIREVNPEAQQRGTCFYFTLLTPERGTSRFHVRDIGQTICGQKGPDDNKSLQMSRFIIGDYMDVKILPPKRNMRMY</sequence>
<dbReference type="InterPro" id="IPR042534">
    <property type="entry name" value="SAP18_sf"/>
</dbReference>
<evidence type="ECO:0000256" key="2">
    <source>
        <dbReference type="ARBA" id="ARBA00030511"/>
    </source>
</evidence>
<dbReference type="GO" id="GO:0003714">
    <property type="term" value="F:transcription corepressor activity"/>
    <property type="evidence" value="ECO:0007669"/>
    <property type="project" value="TreeGrafter"/>
</dbReference>
<reference evidence="3" key="1">
    <citation type="submission" date="2021-05" db="EMBL/GenBank/DDBJ databases">
        <authorList>
            <person name="Alioto T."/>
            <person name="Alioto T."/>
            <person name="Gomez Garrido J."/>
        </authorList>
    </citation>
    <scope>NUCLEOTIDE SEQUENCE</scope>
</reference>
<dbReference type="GO" id="GO:0005634">
    <property type="term" value="C:nucleus"/>
    <property type="evidence" value="ECO:0007669"/>
    <property type="project" value="TreeGrafter"/>
</dbReference>
<dbReference type="Gene3D" id="3.10.20.550">
    <property type="entry name" value="ASAP complex, SAP18 subunit"/>
    <property type="match status" value="1"/>
</dbReference>
<evidence type="ECO:0000313" key="3">
    <source>
        <dbReference type="EMBL" id="CAG6722618.1"/>
    </source>
</evidence>
<organism evidence="3">
    <name type="scientific">Cacopsylla melanoneura</name>
    <dbReference type="NCBI Taxonomy" id="428564"/>
    <lineage>
        <taxon>Eukaryota</taxon>
        <taxon>Metazoa</taxon>
        <taxon>Ecdysozoa</taxon>
        <taxon>Arthropoda</taxon>
        <taxon>Hexapoda</taxon>
        <taxon>Insecta</taxon>
        <taxon>Pterygota</taxon>
        <taxon>Neoptera</taxon>
        <taxon>Paraneoptera</taxon>
        <taxon>Hemiptera</taxon>
        <taxon>Sternorrhyncha</taxon>
        <taxon>Psylloidea</taxon>
        <taxon>Psyllidae</taxon>
        <taxon>Psyllinae</taxon>
        <taxon>Cacopsylla</taxon>
    </lineage>
</organism>
<dbReference type="AlphaFoldDB" id="A0A8D8VDU7"/>
<dbReference type="Pfam" id="PF06487">
    <property type="entry name" value="SAP18"/>
    <property type="match status" value="1"/>
</dbReference>
<accession>A0A8D8VDU7</accession>
<dbReference type="PANTHER" id="PTHR13082">
    <property type="entry name" value="SAP18"/>
    <property type="match status" value="1"/>
</dbReference>
<evidence type="ECO:0000256" key="1">
    <source>
        <dbReference type="ARBA" id="ARBA00009143"/>
    </source>
</evidence>
<protein>
    <recommendedName>
        <fullName evidence="2">18 kDa Sin3-associated polypeptide</fullName>
    </recommendedName>
</protein>
<name>A0A8D8VDU7_9HEMI</name>
<dbReference type="InterPro" id="IPR010516">
    <property type="entry name" value="SAP18"/>
</dbReference>
<comment type="similarity">
    <text evidence="1">Belongs to the SAP18 family.</text>
</comment>
<dbReference type="EMBL" id="HBUF01364130">
    <property type="protein sequence ID" value="CAG6722618.1"/>
    <property type="molecule type" value="Transcribed_RNA"/>
</dbReference>
<proteinExistence type="inferred from homology"/>
<dbReference type="PANTHER" id="PTHR13082:SF0">
    <property type="entry name" value="HISTONE DEACETYLASE COMPLEX SUBUNIT SAP18"/>
    <property type="match status" value="1"/>
</dbReference>